<gene>
    <name evidence="13" type="primary">rseP</name>
    <name evidence="13" type="ORF">M3P19_10795</name>
</gene>
<evidence type="ECO:0000256" key="4">
    <source>
        <dbReference type="ARBA" id="ARBA00022670"/>
    </source>
</evidence>
<comment type="cofactor">
    <cofactor evidence="1 11">
        <name>Zn(2+)</name>
        <dbReference type="ChEBI" id="CHEBI:29105"/>
    </cofactor>
</comment>
<dbReference type="PANTHER" id="PTHR42837:SF2">
    <property type="entry name" value="MEMBRANE METALLOPROTEASE ARASP2, CHLOROPLASTIC-RELATED"/>
    <property type="match status" value="1"/>
</dbReference>
<dbReference type="InterPro" id="IPR008915">
    <property type="entry name" value="Peptidase_M50"/>
</dbReference>
<feature type="domain" description="PDZ" evidence="12">
    <location>
        <begin position="121"/>
        <end position="190"/>
    </location>
</feature>
<keyword evidence="8 11" id="KW-1133">Transmembrane helix</keyword>
<dbReference type="RefSeq" id="WP_249657679.1">
    <property type="nucleotide sequence ID" value="NZ_JAMFMA010000002.1"/>
</dbReference>
<comment type="caution">
    <text evidence="13">The sequence shown here is derived from an EMBL/GenBank/DDBJ whole genome shotgun (WGS) entry which is preliminary data.</text>
</comment>
<dbReference type="InterPro" id="IPR036034">
    <property type="entry name" value="PDZ_sf"/>
</dbReference>
<dbReference type="NCBIfam" id="TIGR00054">
    <property type="entry name" value="RIP metalloprotease RseP"/>
    <property type="match status" value="1"/>
</dbReference>
<evidence type="ECO:0000256" key="5">
    <source>
        <dbReference type="ARBA" id="ARBA00022692"/>
    </source>
</evidence>
<keyword evidence="6 11" id="KW-0378">Hydrolase</keyword>
<comment type="similarity">
    <text evidence="3 11">Belongs to the peptidase M50B family.</text>
</comment>
<dbReference type="EC" id="3.4.24.-" evidence="11"/>
<evidence type="ECO:0000256" key="10">
    <source>
        <dbReference type="ARBA" id="ARBA00023136"/>
    </source>
</evidence>
<name>A0ABT0PSY5_9FLAO</name>
<feature type="transmembrane region" description="Helical" evidence="11">
    <location>
        <begin position="367"/>
        <end position="390"/>
    </location>
</feature>
<dbReference type="SUPFAM" id="SSF50156">
    <property type="entry name" value="PDZ domain-like"/>
    <property type="match status" value="2"/>
</dbReference>
<dbReference type="Pfam" id="PF02163">
    <property type="entry name" value="Peptidase_M50"/>
    <property type="match status" value="1"/>
</dbReference>
<evidence type="ECO:0000256" key="8">
    <source>
        <dbReference type="ARBA" id="ARBA00022989"/>
    </source>
</evidence>
<evidence type="ECO:0000256" key="2">
    <source>
        <dbReference type="ARBA" id="ARBA00004141"/>
    </source>
</evidence>
<dbReference type="InterPro" id="IPR001478">
    <property type="entry name" value="PDZ"/>
</dbReference>
<accession>A0ABT0PSY5</accession>
<comment type="subcellular location">
    <subcellularLocation>
        <location evidence="2">Membrane</location>
        <topology evidence="2">Multi-pass membrane protein</topology>
    </subcellularLocation>
</comment>
<keyword evidence="7 11" id="KW-0862">Zinc</keyword>
<keyword evidence="14" id="KW-1185">Reference proteome</keyword>
<evidence type="ECO:0000313" key="13">
    <source>
        <dbReference type="EMBL" id="MCL6274502.1"/>
    </source>
</evidence>
<feature type="domain" description="PDZ" evidence="12">
    <location>
        <begin position="191"/>
        <end position="277"/>
    </location>
</feature>
<feature type="transmembrane region" description="Helical" evidence="11">
    <location>
        <begin position="418"/>
        <end position="440"/>
    </location>
</feature>
<sequence>MDLFIQIVMFIVIISVLVILHELGHFIPAKLFKTKVEKFYLFFDVKFSLFKKKIGETVYGIGWLPLGGYVKIAGMIDESMDTDQMKEEPQPWEFRSKPAWQRLIIMLGGVTVNFLLAWVIYTFMFMNNGETYIPVNQIEHGLHVDPVSEKIGLKTGDKILEIDGKKVEKLDRYLSMDILFGDEIKVLRDGNEVLVPLSDEGKKAALESRGRQFIVPRFPSLVIGHVEDDSNAESAGIQVGDKFERINDQQLQFWDQVTTQIRSNRGETLSVDILRDGRKMNLRVQVPDSLPVGIRPDSNIAEEVISITKEYSFASAIPRGFIETINVLVRQVKQFKLIFNPIIQGYKQVKGPIGIVEMMPTMWDWGFFWSFMAMFSVWLAFINVLPIPALDGGHVMFLLYEMISGRPPSQKVLERGQIVGFVILMGLMVVIFGNDIWNIIKRFI</sequence>
<evidence type="ECO:0000313" key="14">
    <source>
        <dbReference type="Proteomes" id="UP001203607"/>
    </source>
</evidence>
<keyword evidence="4" id="KW-0645">Protease</keyword>
<evidence type="ECO:0000259" key="12">
    <source>
        <dbReference type="SMART" id="SM00228"/>
    </source>
</evidence>
<reference evidence="13 14" key="1">
    <citation type="submission" date="2022-05" db="EMBL/GenBank/DDBJ databases">
        <authorList>
            <person name="Park J.-S."/>
        </authorList>
    </citation>
    <scope>NUCLEOTIDE SEQUENCE [LARGE SCALE GENOMIC DNA]</scope>
    <source>
        <strain evidence="13 14">2012CJ35-5</strain>
    </source>
</reference>
<dbReference type="PANTHER" id="PTHR42837">
    <property type="entry name" value="REGULATOR OF SIGMA-E PROTEASE RSEP"/>
    <property type="match status" value="1"/>
</dbReference>
<dbReference type="InterPro" id="IPR004387">
    <property type="entry name" value="Pept_M50_Zn"/>
</dbReference>
<feature type="transmembrane region" description="Helical" evidence="11">
    <location>
        <begin position="99"/>
        <end position="121"/>
    </location>
</feature>
<evidence type="ECO:0000256" key="1">
    <source>
        <dbReference type="ARBA" id="ARBA00001947"/>
    </source>
</evidence>
<keyword evidence="11" id="KW-0479">Metal-binding</keyword>
<evidence type="ECO:0000256" key="9">
    <source>
        <dbReference type="ARBA" id="ARBA00023049"/>
    </source>
</evidence>
<dbReference type="Gene3D" id="2.30.42.10">
    <property type="match status" value="1"/>
</dbReference>
<keyword evidence="10 11" id="KW-0472">Membrane</keyword>
<dbReference type="Proteomes" id="UP001203607">
    <property type="component" value="Unassembled WGS sequence"/>
</dbReference>
<evidence type="ECO:0000256" key="6">
    <source>
        <dbReference type="ARBA" id="ARBA00022801"/>
    </source>
</evidence>
<protein>
    <recommendedName>
        <fullName evidence="11">Zinc metalloprotease</fullName>
        <ecNumber evidence="11">3.4.24.-</ecNumber>
    </recommendedName>
</protein>
<dbReference type="SMART" id="SM00228">
    <property type="entry name" value="PDZ"/>
    <property type="match status" value="2"/>
</dbReference>
<evidence type="ECO:0000256" key="3">
    <source>
        <dbReference type="ARBA" id="ARBA00007931"/>
    </source>
</evidence>
<organism evidence="13 14">
    <name type="scientific">Flagellimonas spongiicola</name>
    <dbReference type="NCBI Taxonomy" id="2942208"/>
    <lineage>
        <taxon>Bacteria</taxon>
        <taxon>Pseudomonadati</taxon>
        <taxon>Bacteroidota</taxon>
        <taxon>Flavobacteriia</taxon>
        <taxon>Flavobacteriales</taxon>
        <taxon>Flavobacteriaceae</taxon>
        <taxon>Flagellimonas</taxon>
    </lineage>
</organism>
<keyword evidence="9 11" id="KW-0482">Metalloprotease</keyword>
<keyword evidence="5 11" id="KW-0812">Transmembrane</keyword>
<dbReference type="EMBL" id="JAMFMA010000002">
    <property type="protein sequence ID" value="MCL6274502.1"/>
    <property type="molecule type" value="Genomic_DNA"/>
</dbReference>
<dbReference type="GO" id="GO:0008237">
    <property type="term" value="F:metallopeptidase activity"/>
    <property type="evidence" value="ECO:0007669"/>
    <property type="project" value="UniProtKB-KW"/>
</dbReference>
<proteinExistence type="inferred from homology"/>
<evidence type="ECO:0000256" key="11">
    <source>
        <dbReference type="RuleBase" id="RU362031"/>
    </source>
</evidence>
<evidence type="ECO:0000256" key="7">
    <source>
        <dbReference type="ARBA" id="ARBA00022833"/>
    </source>
</evidence>
<feature type="transmembrane region" description="Helical" evidence="11">
    <location>
        <begin position="7"/>
        <end position="27"/>
    </location>
</feature>
<dbReference type="CDD" id="cd06163">
    <property type="entry name" value="S2P-M50_PDZ_RseP-like"/>
    <property type="match status" value="2"/>
</dbReference>